<sequence>MKLFYFLAWIYFSFTHGLKDTPRLILRQGSDTKLEYKTYQNHTVFFLSDEGDKLYVGGTDFVFQINLDTSRIIEWFPVNTTGGQACEVSPCENVITVIQKFQDSLFVCGTNGNKPQCWKLYPQMANHTLEIVESYEGTGISPHLYTQNALSLTVEGDLYAVAPLYRDGTSLQFRRKAGSRTNVWMYDKWVSEPTFISACWVKRTDEPSNEKIYMFFREKNSDSSPEADPWISRIAQVCKVDVGGPKTFFQNIWTSFLKARLVCGIPNESLYFNRLQDIFVLHAEKWRESRVYAVFSSSWNGTAVCIYSMDEIDRIFQSSTFKGYDNHIPNPRPGTCFSSSKDLPSDTVNLLRNHPEMVDWVQPIHRLSPFYMSNYNYTKIVVDQVQAADGTVHNVLLIATDTGMIHKILEDGQTPFIISEIHLSNHSAVIRSMKLDSKKRKLVVGFPEQISTLDLQRCHEYTGSCADCVLARDPYCAWTQSACRPTRPGGIQNIHEGQINVCNKTKENSTIREPKKPTTNRTRRGTQPSSPVQPPPPSSGSQPPQHISDPSSGSQPPQHISDPSSGSQPPQHISDPSSGSQPPQHISDPSSPNALGLSVHSVPLGVSFYLACTIDSFHAHYTWEHLGQMYPCLQLQGICLYLIPSMQINHYGKYQCVSEERGYTKIVRVPGWTLSSGVVVLLLQILL</sequence>
<keyword evidence="2" id="KW-1185">Reference proteome</keyword>
<accession>A0ACC2GFZ2</accession>
<name>A0ACC2GFZ2_DALPE</name>
<evidence type="ECO:0000313" key="2">
    <source>
        <dbReference type="Proteomes" id="UP001157502"/>
    </source>
</evidence>
<organism evidence="1 2">
    <name type="scientific">Dallia pectoralis</name>
    <name type="common">Alaska blackfish</name>
    <dbReference type="NCBI Taxonomy" id="75939"/>
    <lineage>
        <taxon>Eukaryota</taxon>
        <taxon>Metazoa</taxon>
        <taxon>Chordata</taxon>
        <taxon>Craniata</taxon>
        <taxon>Vertebrata</taxon>
        <taxon>Euteleostomi</taxon>
        <taxon>Actinopterygii</taxon>
        <taxon>Neopterygii</taxon>
        <taxon>Teleostei</taxon>
        <taxon>Protacanthopterygii</taxon>
        <taxon>Esociformes</taxon>
        <taxon>Umbridae</taxon>
        <taxon>Dallia</taxon>
    </lineage>
</organism>
<evidence type="ECO:0000313" key="1">
    <source>
        <dbReference type="EMBL" id="KAJ8002435.1"/>
    </source>
</evidence>
<dbReference type="EMBL" id="CM055740">
    <property type="protein sequence ID" value="KAJ8002435.1"/>
    <property type="molecule type" value="Genomic_DNA"/>
</dbReference>
<comment type="caution">
    <text evidence="1">The sequence shown here is derived from an EMBL/GenBank/DDBJ whole genome shotgun (WGS) entry which is preliminary data.</text>
</comment>
<gene>
    <name evidence="1" type="ORF">DPEC_G00158870</name>
</gene>
<reference evidence="1" key="1">
    <citation type="submission" date="2021-05" db="EMBL/GenBank/DDBJ databases">
        <authorList>
            <person name="Pan Q."/>
            <person name="Jouanno E."/>
            <person name="Zahm M."/>
            <person name="Klopp C."/>
            <person name="Cabau C."/>
            <person name="Louis A."/>
            <person name="Berthelot C."/>
            <person name="Parey E."/>
            <person name="Roest Crollius H."/>
            <person name="Montfort J."/>
            <person name="Robinson-Rechavi M."/>
            <person name="Bouchez O."/>
            <person name="Lampietro C."/>
            <person name="Lopez Roques C."/>
            <person name="Donnadieu C."/>
            <person name="Postlethwait J."/>
            <person name="Bobe J."/>
            <person name="Dillon D."/>
            <person name="Chandos A."/>
            <person name="von Hippel F."/>
            <person name="Guiguen Y."/>
        </authorList>
    </citation>
    <scope>NUCLEOTIDE SEQUENCE</scope>
    <source>
        <strain evidence="1">YG-Jan2019</strain>
    </source>
</reference>
<dbReference type="Proteomes" id="UP001157502">
    <property type="component" value="Chromosome 13"/>
</dbReference>
<proteinExistence type="predicted"/>
<protein>
    <submittedName>
        <fullName evidence="1">Uncharacterized protein</fullName>
    </submittedName>
</protein>